<dbReference type="InterPro" id="IPR008972">
    <property type="entry name" value="Cupredoxin"/>
</dbReference>
<dbReference type="SUPFAM" id="SSF49503">
    <property type="entry name" value="Cupredoxins"/>
    <property type="match status" value="1"/>
</dbReference>
<proteinExistence type="predicted"/>
<feature type="domain" description="Rhamnogalacturonan lyase" evidence="1">
    <location>
        <begin position="199"/>
        <end position="247"/>
    </location>
</feature>
<dbReference type="InterPro" id="IPR013784">
    <property type="entry name" value="Carb-bd-like_fold"/>
</dbReference>
<accession>A0A381WD21</accession>
<evidence type="ECO:0000259" key="1">
    <source>
        <dbReference type="Pfam" id="PF14686"/>
    </source>
</evidence>
<organism evidence="2">
    <name type="scientific">marine metagenome</name>
    <dbReference type="NCBI Taxonomy" id="408172"/>
    <lineage>
        <taxon>unclassified sequences</taxon>
        <taxon>metagenomes</taxon>
        <taxon>ecological metagenomes</taxon>
    </lineage>
</organism>
<gene>
    <name evidence="2" type="ORF">METZ01_LOCUS103196</name>
</gene>
<sequence>MESWINIYLLAVLESKIVLIRRIKMRRMMGLAVIITLTSSVIFAGEVTGRVKYIGKPPKAKKLRMDADPVCAASHKEAAKTESFIVDGDGNLANVIVYLKGVSYTGKPLATAATIDQNGCVYSPHVLGVMAGQTIKILNSDATMHNIHALPKLNREFNKGMPKSLKQTTEIFDKAEDVFVIKCDVHPWMKNYTQVFDHPYFAVTGNDGTFSISDVPDGTYEVVAWQEKFGSKRTLSQKVTVSSGKATVNFNFERPQKK</sequence>
<dbReference type="SUPFAM" id="SSF49452">
    <property type="entry name" value="Starch-binding domain-like"/>
    <property type="match status" value="1"/>
</dbReference>
<dbReference type="Pfam" id="PF14686">
    <property type="entry name" value="fn3_3"/>
    <property type="match status" value="1"/>
</dbReference>
<reference evidence="2" key="1">
    <citation type="submission" date="2018-05" db="EMBL/GenBank/DDBJ databases">
        <authorList>
            <person name="Lanie J.A."/>
            <person name="Ng W.-L."/>
            <person name="Kazmierczak K.M."/>
            <person name="Andrzejewski T.M."/>
            <person name="Davidsen T.M."/>
            <person name="Wayne K.J."/>
            <person name="Tettelin H."/>
            <person name="Glass J.I."/>
            <person name="Rusch D."/>
            <person name="Podicherti R."/>
            <person name="Tsui H.-C.T."/>
            <person name="Winkler M.E."/>
        </authorList>
    </citation>
    <scope>NUCLEOTIDE SEQUENCE</scope>
</reference>
<dbReference type="Gene3D" id="2.60.40.420">
    <property type="entry name" value="Cupredoxins - blue copper proteins"/>
    <property type="match status" value="1"/>
</dbReference>
<protein>
    <recommendedName>
        <fullName evidence="1">Rhamnogalacturonan lyase domain-containing protein</fullName>
    </recommendedName>
</protein>
<dbReference type="GO" id="GO:0030246">
    <property type="term" value="F:carbohydrate binding"/>
    <property type="evidence" value="ECO:0007669"/>
    <property type="project" value="InterPro"/>
</dbReference>
<dbReference type="EMBL" id="UINC01011401">
    <property type="protein sequence ID" value="SVA50342.1"/>
    <property type="molecule type" value="Genomic_DNA"/>
</dbReference>
<evidence type="ECO:0000313" key="2">
    <source>
        <dbReference type="EMBL" id="SVA50342.1"/>
    </source>
</evidence>
<dbReference type="InterPro" id="IPR029413">
    <property type="entry name" value="RG-lyase_II"/>
</dbReference>
<name>A0A381WD21_9ZZZZ</name>
<dbReference type="AlphaFoldDB" id="A0A381WD21"/>